<evidence type="ECO:0000313" key="2">
    <source>
        <dbReference type="Proteomes" id="UP000011668"/>
    </source>
</evidence>
<organism evidence="1 2">
    <name type="scientific">Thanatephorus cucumeris (strain AG1-IA)</name>
    <name type="common">Rice sheath blight fungus</name>
    <name type="synonym">Rhizoctonia solani</name>
    <dbReference type="NCBI Taxonomy" id="983506"/>
    <lineage>
        <taxon>Eukaryota</taxon>
        <taxon>Fungi</taxon>
        <taxon>Dikarya</taxon>
        <taxon>Basidiomycota</taxon>
        <taxon>Agaricomycotina</taxon>
        <taxon>Agaricomycetes</taxon>
        <taxon>Cantharellales</taxon>
        <taxon>Ceratobasidiaceae</taxon>
        <taxon>Rhizoctonia</taxon>
        <taxon>Rhizoctonia solani AG-1</taxon>
    </lineage>
</organism>
<gene>
    <name evidence="1" type="ORF">AG1IA_04720</name>
</gene>
<proteinExistence type="predicted"/>
<dbReference type="HOGENOM" id="CLU_2980693_0_0_1"/>
<keyword evidence="2" id="KW-1185">Reference proteome</keyword>
<comment type="caution">
    <text evidence="1">The sequence shown here is derived from an EMBL/GenBank/DDBJ whole genome shotgun (WGS) entry which is preliminary data.</text>
</comment>
<name>L8WTE9_THACA</name>
<evidence type="ECO:0000313" key="1">
    <source>
        <dbReference type="EMBL" id="ELU41250.1"/>
    </source>
</evidence>
<protein>
    <submittedName>
        <fullName evidence="1">Uncharacterized protein</fullName>
    </submittedName>
</protein>
<dbReference type="EMBL" id="AFRT01001094">
    <property type="protein sequence ID" value="ELU41250.1"/>
    <property type="molecule type" value="Genomic_DNA"/>
</dbReference>
<accession>L8WTE9</accession>
<dbReference type="AlphaFoldDB" id="L8WTE9"/>
<dbReference type="Proteomes" id="UP000011668">
    <property type="component" value="Unassembled WGS sequence"/>
</dbReference>
<sequence length="58" mass="6510">MKKRESATIVSYDYSGEVPYGPGALGSYRNNSHSVVLFTRHPPSEEIQIRSFSHKINA</sequence>
<reference evidence="1 2" key="1">
    <citation type="journal article" date="2013" name="Nat. Commun.">
        <title>The evolution and pathogenic mechanisms of the rice sheath blight pathogen.</title>
        <authorList>
            <person name="Zheng A."/>
            <person name="Lin R."/>
            <person name="Xu L."/>
            <person name="Qin P."/>
            <person name="Tang C."/>
            <person name="Ai P."/>
            <person name="Zhang D."/>
            <person name="Liu Y."/>
            <person name="Sun Z."/>
            <person name="Feng H."/>
            <person name="Wang Y."/>
            <person name="Chen Y."/>
            <person name="Liang X."/>
            <person name="Fu R."/>
            <person name="Li Q."/>
            <person name="Zhang J."/>
            <person name="Yu X."/>
            <person name="Xie Z."/>
            <person name="Ding L."/>
            <person name="Guan P."/>
            <person name="Tang J."/>
            <person name="Liang Y."/>
            <person name="Wang S."/>
            <person name="Deng Q."/>
            <person name="Li S."/>
            <person name="Zhu J."/>
            <person name="Wang L."/>
            <person name="Liu H."/>
            <person name="Li P."/>
        </authorList>
    </citation>
    <scope>NUCLEOTIDE SEQUENCE [LARGE SCALE GENOMIC DNA]</scope>
    <source>
        <strain evidence="2">AG-1 IA</strain>
    </source>
</reference>